<dbReference type="GO" id="GO:0001664">
    <property type="term" value="F:G protein-coupled receptor binding"/>
    <property type="evidence" value="ECO:0007669"/>
    <property type="project" value="TreeGrafter"/>
</dbReference>
<evidence type="ECO:0000256" key="6">
    <source>
        <dbReference type="SAM" id="MobiDB-lite"/>
    </source>
</evidence>
<dbReference type="Pfam" id="PF00503">
    <property type="entry name" value="G-alpha"/>
    <property type="match status" value="1"/>
</dbReference>
<feature type="region of interest" description="Disordered" evidence="6">
    <location>
        <begin position="1"/>
        <end position="51"/>
    </location>
</feature>
<dbReference type="InterPro" id="IPR001019">
    <property type="entry name" value="Gprotein_alpha_su"/>
</dbReference>
<evidence type="ECO:0000256" key="3">
    <source>
        <dbReference type="ARBA" id="ARBA00023224"/>
    </source>
</evidence>
<feature type="compositionally biased region" description="Basic and acidic residues" evidence="6">
    <location>
        <begin position="29"/>
        <end position="51"/>
    </location>
</feature>
<evidence type="ECO:0000256" key="5">
    <source>
        <dbReference type="PIRSR" id="PIRSR601019-2"/>
    </source>
</evidence>
<feature type="compositionally biased region" description="Basic residues" evidence="6">
    <location>
        <begin position="1"/>
        <end position="19"/>
    </location>
</feature>
<keyword evidence="1 4" id="KW-0547">Nucleotide-binding</keyword>
<dbReference type="InterPro" id="IPR027417">
    <property type="entry name" value="P-loop_NTPase"/>
</dbReference>
<dbReference type="EMBL" id="CACVBS010000030">
    <property type="protein sequence ID" value="CAA7260781.1"/>
    <property type="molecule type" value="Genomic_DNA"/>
</dbReference>
<keyword evidence="3" id="KW-0807">Transducer</keyword>
<keyword evidence="5" id="KW-0460">Magnesium</keyword>
<dbReference type="InterPro" id="IPR011025">
    <property type="entry name" value="GproteinA_insert"/>
</dbReference>
<dbReference type="PANTHER" id="PTHR10218:SF360">
    <property type="entry name" value="GUANINE NUCLEOTIDE-BINDING PROTEIN SUBUNIT ALPHA HOMOLOG"/>
    <property type="match status" value="1"/>
</dbReference>
<dbReference type="GO" id="GO:0005834">
    <property type="term" value="C:heterotrimeric G-protein complex"/>
    <property type="evidence" value="ECO:0007669"/>
    <property type="project" value="TreeGrafter"/>
</dbReference>
<proteinExistence type="predicted"/>
<feature type="binding site" evidence="4">
    <location>
        <begin position="263"/>
        <end position="269"/>
    </location>
    <ligand>
        <name>GTP</name>
        <dbReference type="ChEBI" id="CHEBI:37565"/>
    </ligand>
</feature>
<protein>
    <submittedName>
        <fullName evidence="7">Uncharacterized protein</fullName>
    </submittedName>
</protein>
<evidence type="ECO:0000313" key="7">
    <source>
        <dbReference type="EMBL" id="CAA7260781.1"/>
    </source>
</evidence>
<evidence type="ECO:0000256" key="2">
    <source>
        <dbReference type="ARBA" id="ARBA00023134"/>
    </source>
</evidence>
<name>A0A8S0VXG8_CYCAE</name>
<keyword evidence="8" id="KW-1185">Reference proteome</keyword>
<dbReference type="Gene3D" id="1.10.400.10">
    <property type="entry name" value="GI Alpha 1, domain 2-like"/>
    <property type="match status" value="1"/>
</dbReference>
<dbReference type="SUPFAM" id="SSF52540">
    <property type="entry name" value="P-loop containing nucleoside triphosphate hydrolases"/>
    <property type="match status" value="1"/>
</dbReference>
<dbReference type="GO" id="GO:0005737">
    <property type="term" value="C:cytoplasm"/>
    <property type="evidence" value="ECO:0007669"/>
    <property type="project" value="TreeGrafter"/>
</dbReference>
<reference evidence="7 8" key="1">
    <citation type="submission" date="2020-01" db="EMBL/GenBank/DDBJ databases">
        <authorList>
            <person name="Gupta K D."/>
        </authorList>
    </citation>
    <scope>NUCLEOTIDE SEQUENCE [LARGE SCALE GENOMIC DNA]</scope>
</reference>
<sequence>MATLSHKRPQSAPARGHRKSASESVARMSGEDPAKVSGRIDEEIKKDLSRQKEARKREVKVMLLGQAESGKSTLQKQFQLFYASRSLDVERLSWVPVVYFNIIKAIRMILAEVDHESSLHIPNEPLSLPEVQQDLNSIRIRLLPLLALESTLASELSGGITLSGGRTGAYVRSGWQALVAPTWTIGPDLKKPEAPNRTREVTTLVARTLTFAVDDIDTLWTHETIRYYIQRRTIRLDDCAAFFLDNIQRIGEPEYSPTNDDILHVRLQTLGVMEHSFPITLSGRTYDWKLYDVGGAVRVFPYLFTLI</sequence>
<dbReference type="Proteomes" id="UP000467700">
    <property type="component" value="Unassembled WGS sequence"/>
</dbReference>
<feature type="binding site" evidence="5">
    <location>
        <position position="72"/>
    </location>
    <ligand>
        <name>Mg(2+)</name>
        <dbReference type="ChEBI" id="CHEBI:18420"/>
    </ligand>
</feature>
<evidence type="ECO:0000256" key="4">
    <source>
        <dbReference type="PIRSR" id="PIRSR601019-1"/>
    </source>
</evidence>
<gene>
    <name evidence="7" type="ORF">AAE3_LOCUS3066</name>
</gene>
<dbReference type="GO" id="GO:0007188">
    <property type="term" value="P:adenylate cyclase-modulating G protein-coupled receptor signaling pathway"/>
    <property type="evidence" value="ECO:0007669"/>
    <property type="project" value="TreeGrafter"/>
</dbReference>
<dbReference type="OrthoDB" id="5817230at2759"/>
<dbReference type="AlphaFoldDB" id="A0A8S0VXG8"/>
<accession>A0A8S0VXG8</accession>
<dbReference type="GO" id="GO:0005525">
    <property type="term" value="F:GTP binding"/>
    <property type="evidence" value="ECO:0007669"/>
    <property type="project" value="UniProtKB-KW"/>
</dbReference>
<dbReference type="PRINTS" id="PR00318">
    <property type="entry name" value="GPROTEINA"/>
</dbReference>
<dbReference type="Gene3D" id="3.40.50.300">
    <property type="entry name" value="P-loop containing nucleotide triphosphate hydrolases"/>
    <property type="match status" value="1"/>
</dbReference>
<dbReference type="GO" id="GO:0003924">
    <property type="term" value="F:GTPase activity"/>
    <property type="evidence" value="ECO:0007669"/>
    <property type="project" value="InterPro"/>
</dbReference>
<dbReference type="PANTHER" id="PTHR10218">
    <property type="entry name" value="GTP-BINDING PROTEIN ALPHA SUBUNIT"/>
    <property type="match status" value="1"/>
</dbReference>
<dbReference type="SUPFAM" id="SSF47895">
    <property type="entry name" value="Transducin (alpha subunit), insertion domain"/>
    <property type="match status" value="1"/>
</dbReference>
<keyword evidence="2 4" id="KW-0342">GTP-binding</keyword>
<comment type="caution">
    <text evidence="7">The sequence shown here is derived from an EMBL/GenBank/DDBJ whole genome shotgun (WGS) entry which is preliminary data.</text>
</comment>
<organism evidence="7 8">
    <name type="scientific">Cyclocybe aegerita</name>
    <name type="common">Black poplar mushroom</name>
    <name type="synonym">Agrocybe aegerita</name>
    <dbReference type="NCBI Taxonomy" id="1973307"/>
    <lineage>
        <taxon>Eukaryota</taxon>
        <taxon>Fungi</taxon>
        <taxon>Dikarya</taxon>
        <taxon>Basidiomycota</taxon>
        <taxon>Agaricomycotina</taxon>
        <taxon>Agaricomycetes</taxon>
        <taxon>Agaricomycetidae</taxon>
        <taxon>Agaricales</taxon>
        <taxon>Agaricineae</taxon>
        <taxon>Bolbitiaceae</taxon>
        <taxon>Cyclocybe</taxon>
    </lineage>
</organism>
<feature type="binding site" evidence="5">
    <location>
        <position position="269"/>
    </location>
    <ligand>
        <name>Mg(2+)</name>
        <dbReference type="ChEBI" id="CHEBI:18420"/>
    </ligand>
</feature>
<evidence type="ECO:0000313" key="8">
    <source>
        <dbReference type="Proteomes" id="UP000467700"/>
    </source>
</evidence>
<feature type="binding site" evidence="4">
    <location>
        <begin position="68"/>
        <end position="73"/>
    </location>
    <ligand>
        <name>GTP</name>
        <dbReference type="ChEBI" id="CHEBI:37565"/>
    </ligand>
</feature>
<keyword evidence="5" id="KW-0479">Metal-binding</keyword>
<dbReference type="GO" id="GO:0031683">
    <property type="term" value="F:G-protein beta/gamma-subunit complex binding"/>
    <property type="evidence" value="ECO:0007669"/>
    <property type="project" value="InterPro"/>
</dbReference>
<dbReference type="GO" id="GO:0046872">
    <property type="term" value="F:metal ion binding"/>
    <property type="evidence" value="ECO:0007669"/>
    <property type="project" value="UniProtKB-KW"/>
</dbReference>
<dbReference type="SMART" id="SM00275">
    <property type="entry name" value="G_alpha"/>
    <property type="match status" value="1"/>
</dbReference>
<evidence type="ECO:0000256" key="1">
    <source>
        <dbReference type="ARBA" id="ARBA00022741"/>
    </source>
</evidence>
<dbReference type="PROSITE" id="PS51882">
    <property type="entry name" value="G_ALPHA"/>
    <property type="match status" value="1"/>
</dbReference>